<organism evidence="2 3">
    <name type="scientific">Treponema saccharophilum DSM 2985</name>
    <dbReference type="NCBI Taxonomy" id="907348"/>
    <lineage>
        <taxon>Bacteria</taxon>
        <taxon>Pseudomonadati</taxon>
        <taxon>Spirochaetota</taxon>
        <taxon>Spirochaetia</taxon>
        <taxon>Spirochaetales</taxon>
        <taxon>Treponemataceae</taxon>
        <taxon>Treponema</taxon>
    </lineage>
</organism>
<gene>
    <name evidence="2" type="ORF">TresaDRAFT_1407</name>
</gene>
<keyword evidence="3" id="KW-1185">Reference proteome</keyword>
<reference evidence="2 3" key="1">
    <citation type="submission" date="2011-09" db="EMBL/GenBank/DDBJ databases">
        <title>The draft genome of Treponema saccharophilum DSM 2985.</title>
        <authorList>
            <consortium name="US DOE Joint Genome Institute (JGI-PGF)"/>
            <person name="Lucas S."/>
            <person name="Copeland A."/>
            <person name="Lapidus A."/>
            <person name="Glavina del Rio T."/>
            <person name="Dalin E."/>
            <person name="Tice H."/>
            <person name="Bruce D."/>
            <person name="Goodwin L."/>
            <person name="Pitluck S."/>
            <person name="Peters L."/>
            <person name="Kyrpides N."/>
            <person name="Mavromatis K."/>
            <person name="Ivanova N."/>
            <person name="Markowitz V."/>
            <person name="Cheng J.-F."/>
            <person name="Hugenholtz P."/>
            <person name="Woyke T."/>
            <person name="Wu D."/>
            <person name="Gronow S."/>
            <person name="Wellnitz S."/>
            <person name="Brambilla E."/>
            <person name="Klenk H.-P."/>
            <person name="Eisen J.A."/>
        </authorList>
    </citation>
    <scope>NUCLEOTIDE SEQUENCE [LARGE SCALE GENOMIC DNA]</scope>
    <source>
        <strain evidence="2 3">DSM 2985</strain>
    </source>
</reference>
<dbReference type="EMBL" id="AGRW01000043">
    <property type="protein sequence ID" value="EIC02071.1"/>
    <property type="molecule type" value="Genomic_DNA"/>
</dbReference>
<comment type="caution">
    <text evidence="2">The sequence shown here is derived from an EMBL/GenBank/DDBJ whole genome shotgun (WGS) entry which is preliminary data.</text>
</comment>
<dbReference type="RefSeq" id="WP_002703721.1">
    <property type="nucleotide sequence ID" value="NZ_AGRW01000043.1"/>
</dbReference>
<keyword evidence="1" id="KW-0472">Membrane</keyword>
<keyword evidence="1" id="KW-1133">Transmembrane helix</keyword>
<evidence type="ECO:0000313" key="3">
    <source>
        <dbReference type="Proteomes" id="UP000003571"/>
    </source>
</evidence>
<protein>
    <submittedName>
        <fullName evidence="2">Uncharacterized protein</fullName>
    </submittedName>
</protein>
<dbReference type="eggNOG" id="ENOG5031CY4">
    <property type="taxonomic scope" value="Bacteria"/>
</dbReference>
<dbReference type="STRING" id="907348.TresaDRAFT_1407"/>
<dbReference type="AlphaFoldDB" id="H7EJY4"/>
<sequence>MDFSDIPEGHADGEEPLVFHYSRERRLEHAPQIVRDYYDGKLTAFRPGLFKALVATKANRFMLFALVLCFCVVLFNAFFGPKENAETYRGIPLVLKTFRFAESSAGEVFAVVEVGDAEKRYADSYGNGNEVVITAKFRFLDVDNQIVLDEAEKTAVYSGGKMSLGVKAQDFELSSVEALILLRNAGIDASVSLRSKISR</sequence>
<evidence type="ECO:0000313" key="2">
    <source>
        <dbReference type="EMBL" id="EIC02071.1"/>
    </source>
</evidence>
<keyword evidence="1" id="KW-0812">Transmembrane</keyword>
<feature type="transmembrane region" description="Helical" evidence="1">
    <location>
        <begin position="61"/>
        <end position="79"/>
    </location>
</feature>
<dbReference type="Proteomes" id="UP000003571">
    <property type="component" value="Unassembled WGS sequence"/>
</dbReference>
<proteinExistence type="predicted"/>
<name>H7EJY4_9SPIR</name>
<accession>H7EJY4</accession>
<evidence type="ECO:0000256" key="1">
    <source>
        <dbReference type="SAM" id="Phobius"/>
    </source>
</evidence>
<dbReference type="PATRIC" id="fig|907348.3.peg.1180"/>
<dbReference type="OrthoDB" id="362779at2"/>